<name>A0A7M7KRJ8_VARDE</name>
<dbReference type="KEGG" id="vde:111254276"/>
<reference evidence="3" key="1">
    <citation type="submission" date="2021-01" db="UniProtKB">
        <authorList>
            <consortium name="EnsemblMetazoa"/>
        </authorList>
    </citation>
    <scope>IDENTIFICATION</scope>
</reference>
<dbReference type="InParanoid" id="A0A7M7KRJ8"/>
<feature type="domain" description="CRAL-TRIO" evidence="1">
    <location>
        <begin position="112"/>
        <end position="269"/>
    </location>
</feature>
<evidence type="ECO:0000313" key="4">
    <source>
        <dbReference type="Proteomes" id="UP000594260"/>
    </source>
</evidence>
<proteinExistence type="predicted"/>
<dbReference type="Pfam" id="PF00650">
    <property type="entry name" value="CRAL_TRIO"/>
    <property type="match status" value="1"/>
</dbReference>
<dbReference type="InterPro" id="IPR053012">
    <property type="entry name" value="ER-organelle_contact"/>
</dbReference>
<evidence type="ECO:0000313" key="3">
    <source>
        <dbReference type="EnsemblMetazoa" id="XP_022670663"/>
    </source>
</evidence>
<dbReference type="InterPro" id="IPR000535">
    <property type="entry name" value="MSP_dom"/>
</dbReference>
<dbReference type="SUPFAM" id="SSF46938">
    <property type="entry name" value="CRAL/TRIO N-terminal domain"/>
    <property type="match status" value="1"/>
</dbReference>
<dbReference type="SUPFAM" id="SSF49354">
    <property type="entry name" value="PapD-like"/>
    <property type="match status" value="1"/>
</dbReference>
<dbReference type="InterPro" id="IPR008962">
    <property type="entry name" value="PapD-like_sf"/>
</dbReference>
<dbReference type="EnsemblMetazoa" id="XM_022814926">
    <property type="protein sequence ID" value="XP_022670661"/>
    <property type="gene ID" value="LOC111254276"/>
</dbReference>
<dbReference type="Pfam" id="PF00635">
    <property type="entry name" value="Motile_Sperm"/>
    <property type="match status" value="1"/>
</dbReference>
<accession>A0A7M7KRJ8</accession>
<dbReference type="Gene3D" id="2.60.40.10">
    <property type="entry name" value="Immunoglobulins"/>
    <property type="match status" value="1"/>
</dbReference>
<dbReference type="FunCoup" id="A0A7M7KRJ8">
    <property type="interactions" value="1024"/>
</dbReference>
<dbReference type="InterPro" id="IPR036865">
    <property type="entry name" value="CRAL-TRIO_dom_sf"/>
</dbReference>
<dbReference type="GeneID" id="111254276"/>
<dbReference type="RefSeq" id="XP_022670661.1">
    <property type="nucleotide sequence ID" value="XM_022814926.1"/>
</dbReference>
<dbReference type="PANTHER" id="PTHR46384">
    <property type="entry name" value="MOTILE SPERM DOMAIN-CONTAINING PROTEIN 2"/>
    <property type="match status" value="1"/>
</dbReference>
<feature type="domain" description="MSP" evidence="2">
    <location>
        <begin position="337"/>
        <end position="454"/>
    </location>
</feature>
<dbReference type="EnsemblMetazoa" id="XM_022814928">
    <property type="protein sequence ID" value="XP_022670663"/>
    <property type="gene ID" value="LOC111254276"/>
</dbReference>
<sequence>MVQIIESDPFEEQKFIVTDDDLAEFRRKLYKELERQKELYHPKDVEAVKSNYEICRRYVRHKRRDIEAAVEMAKKSLQWRNEFGVNVLSSARSFLGFCTALGIEEKLSDIAETNIYRLYLNVGCFIPFKKDKLGSQCIIFRTKLHRKNSARSLDMKRYLVFWVEKCLYELNNPRMTFVFDSTDATYASMDIEQITFIIELFSSYYPWALGHVIVYNMPWILKTVWGGIQALIPAEGTDRFKFCNGNEIFAYIDHDCLPDFMGGSIPVPFRELTLEEIDAIPIDPEIVCYRFRPGERVIKRAESRICSTPAITKFYRDNFGLFRNGSRRVNGHEAMSIFLCRPEENLEFKKVGNVQTASFEITSCSPDGRPIVFKVKVNCLQGYTVKPFCGVLENGASMVVNVSKEMAYPVTNQDKLLVQAVVTDQLPSGQLVSEFWQKLKPDNIFQKKLRCCLANEYGLVTEETTYPPRSMTGLVGGQHTPAIRESTSELEKKVAELSARYRAQQIFNSVICFLLILNFAITFHSKMCNGIGSPRWYC</sequence>
<dbReference type="InterPro" id="IPR013783">
    <property type="entry name" value="Ig-like_fold"/>
</dbReference>
<dbReference type="Proteomes" id="UP000594260">
    <property type="component" value="Unplaced"/>
</dbReference>
<dbReference type="GO" id="GO:0140284">
    <property type="term" value="C:endoplasmic reticulum-endosome membrane contact site"/>
    <property type="evidence" value="ECO:0007669"/>
    <property type="project" value="TreeGrafter"/>
</dbReference>
<dbReference type="OrthoDB" id="75724at2759"/>
<evidence type="ECO:0000259" key="1">
    <source>
        <dbReference type="PROSITE" id="PS50191"/>
    </source>
</evidence>
<dbReference type="Gene3D" id="3.40.525.10">
    <property type="entry name" value="CRAL-TRIO lipid binding domain"/>
    <property type="match status" value="1"/>
</dbReference>
<evidence type="ECO:0000259" key="2">
    <source>
        <dbReference type="PROSITE" id="PS50202"/>
    </source>
</evidence>
<dbReference type="PROSITE" id="PS50191">
    <property type="entry name" value="CRAL_TRIO"/>
    <property type="match status" value="1"/>
</dbReference>
<dbReference type="PROSITE" id="PS50202">
    <property type="entry name" value="MSP"/>
    <property type="match status" value="1"/>
</dbReference>
<dbReference type="InterPro" id="IPR036273">
    <property type="entry name" value="CRAL/TRIO_N_dom_sf"/>
</dbReference>
<dbReference type="GO" id="GO:0012505">
    <property type="term" value="C:endomembrane system"/>
    <property type="evidence" value="ECO:0007669"/>
    <property type="project" value="TreeGrafter"/>
</dbReference>
<dbReference type="CDD" id="cd00170">
    <property type="entry name" value="SEC14"/>
    <property type="match status" value="1"/>
</dbReference>
<evidence type="ECO:0008006" key="5">
    <source>
        <dbReference type="Google" id="ProtNLM"/>
    </source>
</evidence>
<protein>
    <recommendedName>
        <fullName evidence="5">Motile sperm domain-containing protein 2</fullName>
    </recommendedName>
</protein>
<dbReference type="AlphaFoldDB" id="A0A7M7KRJ8"/>
<keyword evidence="4" id="KW-1185">Reference proteome</keyword>
<dbReference type="SMART" id="SM00516">
    <property type="entry name" value="SEC14"/>
    <property type="match status" value="1"/>
</dbReference>
<organism evidence="3 4">
    <name type="scientific">Varroa destructor</name>
    <name type="common">Honeybee mite</name>
    <dbReference type="NCBI Taxonomy" id="109461"/>
    <lineage>
        <taxon>Eukaryota</taxon>
        <taxon>Metazoa</taxon>
        <taxon>Ecdysozoa</taxon>
        <taxon>Arthropoda</taxon>
        <taxon>Chelicerata</taxon>
        <taxon>Arachnida</taxon>
        <taxon>Acari</taxon>
        <taxon>Parasitiformes</taxon>
        <taxon>Mesostigmata</taxon>
        <taxon>Gamasina</taxon>
        <taxon>Dermanyssoidea</taxon>
        <taxon>Varroidae</taxon>
        <taxon>Varroa</taxon>
    </lineage>
</organism>
<dbReference type="PANTHER" id="PTHR46384:SF1">
    <property type="entry name" value="MOTILE SPERM DOMAIN-CONTAINING PROTEIN 2"/>
    <property type="match status" value="1"/>
</dbReference>
<dbReference type="InterPro" id="IPR001251">
    <property type="entry name" value="CRAL-TRIO_dom"/>
</dbReference>
<dbReference type="SUPFAM" id="SSF52087">
    <property type="entry name" value="CRAL/TRIO domain"/>
    <property type="match status" value="1"/>
</dbReference>
<dbReference type="RefSeq" id="XP_022670663.1">
    <property type="nucleotide sequence ID" value="XM_022814928.1"/>
</dbReference>
<dbReference type="OMA" id="RMHSIDD"/>